<dbReference type="FunCoup" id="A0A0M9UDF2">
    <property type="interactions" value="54"/>
</dbReference>
<reference evidence="3 5" key="1">
    <citation type="journal article" date="2015" name="Genome Announc.">
        <title>Draft Genome Sequence of a Heterotrophic Facultative Anaerobic Thermophilic Bacterium, Ardenticatena maritima Strain 110ST.</title>
        <authorList>
            <person name="Kawaichi S."/>
            <person name="Yoshida T."/>
            <person name="Sako Y."/>
            <person name="Nakamura R."/>
        </authorList>
    </citation>
    <scope>NUCLEOTIDE SEQUENCE [LARGE SCALE GENOMIC DNA]</scope>
    <source>
        <strain evidence="3 5">110S</strain>
    </source>
</reference>
<dbReference type="Gene3D" id="3.30.110.40">
    <property type="entry name" value="TusA-like domain"/>
    <property type="match status" value="1"/>
</dbReference>
<feature type="domain" description="UPF0033" evidence="2">
    <location>
        <begin position="11"/>
        <end position="35"/>
    </location>
</feature>
<dbReference type="InterPro" id="IPR036868">
    <property type="entry name" value="TusA-like_sf"/>
</dbReference>
<dbReference type="PROSITE" id="PS01148">
    <property type="entry name" value="UPF0033"/>
    <property type="match status" value="1"/>
</dbReference>
<evidence type="ECO:0000313" key="5">
    <source>
        <dbReference type="Proteomes" id="UP000037784"/>
    </source>
</evidence>
<dbReference type="PANTHER" id="PTHR33279">
    <property type="entry name" value="SULFUR CARRIER PROTEIN YEDF-RELATED"/>
    <property type="match status" value="1"/>
</dbReference>
<comment type="caution">
    <text evidence="3">The sequence shown here is derived from an EMBL/GenBank/DDBJ whole genome shotgun (WGS) entry which is preliminary data.</text>
</comment>
<dbReference type="Pfam" id="PF01206">
    <property type="entry name" value="TusA"/>
    <property type="match status" value="1"/>
</dbReference>
<dbReference type="EMBL" id="BBZA01000199">
    <property type="protein sequence ID" value="GAP63880.1"/>
    <property type="molecule type" value="Genomic_DNA"/>
</dbReference>
<dbReference type="EMBL" id="LGKN01000003">
    <property type="protein sequence ID" value="KPL89381.1"/>
    <property type="molecule type" value="Genomic_DNA"/>
</dbReference>
<keyword evidence="5" id="KW-1185">Reference proteome</keyword>
<dbReference type="SUPFAM" id="SSF64307">
    <property type="entry name" value="SirA-like"/>
    <property type="match status" value="1"/>
</dbReference>
<dbReference type="OrthoDB" id="9796234at2"/>
<evidence type="ECO:0000313" key="4">
    <source>
        <dbReference type="EMBL" id="KPL89381.1"/>
    </source>
</evidence>
<reference evidence="4 6" key="2">
    <citation type="submission" date="2015-07" db="EMBL/GenBank/DDBJ databases">
        <title>Whole genome sequence of Ardenticatena maritima DSM 23922.</title>
        <authorList>
            <person name="Hemp J."/>
            <person name="Ward L.M."/>
            <person name="Pace L.A."/>
            <person name="Fischer W.W."/>
        </authorList>
    </citation>
    <scope>NUCLEOTIDE SEQUENCE [LARGE SCALE GENOMIC DNA]</scope>
    <source>
        <strain evidence="4 6">110S</strain>
    </source>
</reference>
<accession>A0A0M9UDF2</accession>
<dbReference type="Proteomes" id="UP000050502">
    <property type="component" value="Unassembled WGS sequence"/>
</dbReference>
<evidence type="ECO:0000313" key="6">
    <source>
        <dbReference type="Proteomes" id="UP000050502"/>
    </source>
</evidence>
<comment type="similarity">
    <text evidence="1">Belongs to the sulfur carrier protein TusA family.</text>
</comment>
<dbReference type="CDD" id="cd00291">
    <property type="entry name" value="SirA_YedF_YeeD"/>
    <property type="match status" value="1"/>
</dbReference>
<dbReference type="RefSeq" id="WP_054493664.1">
    <property type="nucleotide sequence ID" value="NZ_BBZA01000199.1"/>
</dbReference>
<evidence type="ECO:0000259" key="2">
    <source>
        <dbReference type="PROSITE" id="PS01148"/>
    </source>
</evidence>
<dbReference type="PANTHER" id="PTHR33279:SF2">
    <property type="entry name" value="SULFUR CARRIER PROTEIN TUSA"/>
    <property type="match status" value="1"/>
</dbReference>
<organism evidence="3 5">
    <name type="scientific">Ardenticatena maritima</name>
    <dbReference type="NCBI Taxonomy" id="872965"/>
    <lineage>
        <taxon>Bacteria</taxon>
        <taxon>Bacillati</taxon>
        <taxon>Chloroflexota</taxon>
        <taxon>Ardenticatenia</taxon>
        <taxon>Ardenticatenales</taxon>
        <taxon>Ardenticatenaceae</taxon>
        <taxon>Ardenticatena</taxon>
    </lineage>
</organism>
<dbReference type="InParanoid" id="A0A0M9UDF2"/>
<evidence type="ECO:0000256" key="1">
    <source>
        <dbReference type="ARBA" id="ARBA00008984"/>
    </source>
</evidence>
<name>A0A0M9UDF2_9CHLR</name>
<dbReference type="STRING" id="872965.SE16_02685"/>
<dbReference type="AlphaFoldDB" id="A0A0M9UDF2"/>
<dbReference type="InterPro" id="IPR001455">
    <property type="entry name" value="TusA-like"/>
</dbReference>
<dbReference type="Proteomes" id="UP000037784">
    <property type="component" value="Unassembled WGS sequence"/>
</dbReference>
<sequence length="85" mass="9439">MTQNIEITQELDVRGLNCPMPLVKSRKAVNALPVGGVLKVVATDRGSVKDFQAWAKTAKNIELVGQEEVQQDGQTLYIHYLKRTS</sequence>
<gene>
    <name evidence="3" type="ORF">ARMA_2303</name>
    <name evidence="4" type="ORF">SE16_02685</name>
</gene>
<evidence type="ECO:0000313" key="3">
    <source>
        <dbReference type="EMBL" id="GAP63880.1"/>
    </source>
</evidence>
<reference evidence="5" key="3">
    <citation type="submission" date="2015-08" db="EMBL/GenBank/DDBJ databases">
        <title>Draft Genome Sequence of a Heterotrophic Facultative Anaerobic Bacterium Ardenticatena maritima Strain 110S.</title>
        <authorList>
            <person name="Kawaichi S."/>
            <person name="Yoshida T."/>
            <person name="Sako Y."/>
            <person name="Nakamura R."/>
        </authorList>
    </citation>
    <scope>NUCLEOTIDE SEQUENCE [LARGE SCALE GENOMIC DNA]</scope>
    <source>
        <strain evidence="5">110S</strain>
    </source>
</reference>
<proteinExistence type="inferred from homology"/>
<protein>
    <recommendedName>
        <fullName evidence="2">UPF0033 domain-containing protein</fullName>
    </recommendedName>
</protein>